<dbReference type="Gene3D" id="3.40.50.720">
    <property type="entry name" value="NAD(P)-binding Rossmann-like Domain"/>
    <property type="match status" value="1"/>
</dbReference>
<feature type="domain" description="XdhC Rossmann" evidence="2">
    <location>
        <begin position="193"/>
        <end position="335"/>
    </location>
</feature>
<reference evidence="4" key="1">
    <citation type="submission" date="2017-06" db="EMBL/GenBank/DDBJ databases">
        <authorList>
            <person name="Varghese N."/>
            <person name="Submissions S."/>
        </authorList>
    </citation>
    <scope>NUCLEOTIDE SEQUENCE [LARGE SCALE GENOMIC DNA]</scope>
    <source>
        <strain evidence="4">JCM 23211</strain>
    </source>
</reference>
<dbReference type="EMBL" id="FZOW01000007">
    <property type="protein sequence ID" value="SNS96094.1"/>
    <property type="molecule type" value="Genomic_DNA"/>
</dbReference>
<dbReference type="RefSeq" id="WP_089247109.1">
    <property type="nucleotide sequence ID" value="NZ_FZOW01000007.1"/>
</dbReference>
<evidence type="ECO:0000259" key="2">
    <source>
        <dbReference type="Pfam" id="PF13478"/>
    </source>
</evidence>
<gene>
    <name evidence="3" type="ORF">SAMN05421642_107182</name>
</gene>
<dbReference type="Pfam" id="PF13478">
    <property type="entry name" value="XdhC_C"/>
    <property type="match status" value="1"/>
</dbReference>
<dbReference type="STRING" id="398843.A3K89_10445"/>
<evidence type="ECO:0000313" key="4">
    <source>
        <dbReference type="Proteomes" id="UP000198327"/>
    </source>
</evidence>
<accession>A0A239IUK4</accession>
<dbReference type="Proteomes" id="UP000198327">
    <property type="component" value="Unassembled WGS sequence"/>
</dbReference>
<dbReference type="InterPro" id="IPR003777">
    <property type="entry name" value="XdhC_CoxI"/>
</dbReference>
<dbReference type="InterPro" id="IPR027051">
    <property type="entry name" value="XdhC_Rossmann_dom"/>
</dbReference>
<proteinExistence type="predicted"/>
<sequence length="361" mass="38836">MREISAAVHTWFDAGESFALATVTRTWRSSPRRPGAAMAVSRSGEVVGSVSGGCIESSLYETARDVLADGNSRIATFDVTDDDAFGVGLTCGGRIEVLVELVGPRWPGFGGVCDRLAQDRPVAILTTMVDGHPSRHLVIDEASHDGDLPLTRHDIEDVRARLGDSEVFVAHRSTFTGIDDDVLVEIHAPLPRMYVFGAIDFASAVSTLGAFAGYRVTVVDARPVFATPARFPSAHEVVVMWPDRFLVSAPIDSRTAVVVLTHDEKFDIPLLNLALRSDAGYVGAMGSRATHERRVGLLQEEGITRHQLARLHSPIGLDLGARTPAETALSVMAEVTKTMRAASGEELRHRRGPIHGLSSSA</sequence>
<organism evidence="3 4">
    <name type="scientific">Rhodococcoides kyotonense</name>
    <dbReference type="NCBI Taxonomy" id="398843"/>
    <lineage>
        <taxon>Bacteria</taxon>
        <taxon>Bacillati</taxon>
        <taxon>Actinomycetota</taxon>
        <taxon>Actinomycetes</taxon>
        <taxon>Mycobacteriales</taxon>
        <taxon>Nocardiaceae</taxon>
        <taxon>Rhodococcoides</taxon>
    </lineage>
</organism>
<dbReference type="AlphaFoldDB" id="A0A239IUK4"/>
<feature type="domain" description="XdhC- CoxI" evidence="1">
    <location>
        <begin position="11"/>
        <end position="78"/>
    </location>
</feature>
<dbReference type="InterPro" id="IPR052698">
    <property type="entry name" value="MoCofactor_Util/Proc"/>
</dbReference>
<dbReference type="Pfam" id="PF02625">
    <property type="entry name" value="XdhC_CoxI"/>
    <property type="match status" value="1"/>
</dbReference>
<name>A0A239IUK4_9NOCA</name>
<dbReference type="OrthoDB" id="9815497at2"/>
<protein>
    <submittedName>
        <fullName evidence="3">Xanthine dehydrogenase accessory factor</fullName>
    </submittedName>
</protein>
<evidence type="ECO:0000313" key="3">
    <source>
        <dbReference type="EMBL" id="SNS96094.1"/>
    </source>
</evidence>
<dbReference type="PANTHER" id="PTHR30388">
    <property type="entry name" value="ALDEHYDE OXIDOREDUCTASE MOLYBDENUM COFACTOR ASSEMBLY PROTEIN"/>
    <property type="match status" value="1"/>
</dbReference>
<evidence type="ECO:0000259" key="1">
    <source>
        <dbReference type="Pfam" id="PF02625"/>
    </source>
</evidence>
<keyword evidence="4" id="KW-1185">Reference proteome</keyword>
<dbReference type="PANTHER" id="PTHR30388:SF4">
    <property type="entry name" value="MOLYBDENUM COFACTOR INSERTION CHAPERONE PAOD"/>
    <property type="match status" value="1"/>
</dbReference>